<keyword evidence="2" id="KW-1185">Reference proteome</keyword>
<proteinExistence type="predicted"/>
<reference evidence="1 2" key="1">
    <citation type="submission" date="2021-05" db="EMBL/GenBank/DDBJ databases">
        <title>Genome Assembly of Synthetic Allotetraploid Brassica napus Reveals Homoeologous Exchanges between Subgenomes.</title>
        <authorList>
            <person name="Davis J.T."/>
        </authorList>
    </citation>
    <scope>NUCLEOTIDE SEQUENCE [LARGE SCALE GENOMIC DNA]</scope>
    <source>
        <strain evidence="2">cv. Da-Ae</strain>
        <tissue evidence="1">Seedling</tissue>
    </source>
</reference>
<dbReference type="EMBL" id="JAGKQM010000019">
    <property type="protein sequence ID" value="KAH0859608.1"/>
    <property type="molecule type" value="Genomic_DNA"/>
</dbReference>
<comment type="caution">
    <text evidence="1">The sequence shown here is derived from an EMBL/GenBank/DDBJ whole genome shotgun (WGS) entry which is preliminary data.</text>
</comment>
<gene>
    <name evidence="1" type="ORF">HID58_087869</name>
</gene>
<sequence>MATNFGETGSTGLTKRHTDTSMEIFGLDMESRGSITRLQSFTSHLTKVLYFYRFYLGLGDNDSESACGKGQGCVASWIPQEFQEKIGY</sequence>
<dbReference type="Proteomes" id="UP000824890">
    <property type="component" value="Unassembled WGS sequence"/>
</dbReference>
<evidence type="ECO:0000313" key="2">
    <source>
        <dbReference type="Proteomes" id="UP000824890"/>
    </source>
</evidence>
<name>A0ABQ7XUJ2_BRANA</name>
<protein>
    <submittedName>
        <fullName evidence="1">Uncharacterized protein</fullName>
    </submittedName>
</protein>
<accession>A0ABQ7XUJ2</accession>
<evidence type="ECO:0000313" key="1">
    <source>
        <dbReference type="EMBL" id="KAH0859608.1"/>
    </source>
</evidence>
<organism evidence="1 2">
    <name type="scientific">Brassica napus</name>
    <name type="common">Rape</name>
    <dbReference type="NCBI Taxonomy" id="3708"/>
    <lineage>
        <taxon>Eukaryota</taxon>
        <taxon>Viridiplantae</taxon>
        <taxon>Streptophyta</taxon>
        <taxon>Embryophyta</taxon>
        <taxon>Tracheophyta</taxon>
        <taxon>Spermatophyta</taxon>
        <taxon>Magnoliopsida</taxon>
        <taxon>eudicotyledons</taxon>
        <taxon>Gunneridae</taxon>
        <taxon>Pentapetalae</taxon>
        <taxon>rosids</taxon>
        <taxon>malvids</taxon>
        <taxon>Brassicales</taxon>
        <taxon>Brassicaceae</taxon>
        <taxon>Brassiceae</taxon>
        <taxon>Brassica</taxon>
    </lineage>
</organism>